<evidence type="ECO:0008006" key="11">
    <source>
        <dbReference type="Google" id="ProtNLM"/>
    </source>
</evidence>
<evidence type="ECO:0000256" key="6">
    <source>
        <dbReference type="SAM" id="Phobius"/>
    </source>
</evidence>
<feature type="transmembrane region" description="Helical" evidence="6">
    <location>
        <begin position="162"/>
        <end position="186"/>
    </location>
</feature>
<reference evidence="9" key="1">
    <citation type="submission" date="2023-06" db="EMBL/GenBank/DDBJ databases">
        <title>Genome-scale phylogeny and comparative genomics of the fungal order Sordariales.</title>
        <authorList>
            <consortium name="Lawrence Berkeley National Laboratory"/>
            <person name="Hensen N."/>
            <person name="Bonometti L."/>
            <person name="Westerberg I."/>
            <person name="Brannstrom I.O."/>
            <person name="Guillou S."/>
            <person name="Cros-Aarteil S."/>
            <person name="Calhoun S."/>
            <person name="Haridas S."/>
            <person name="Kuo A."/>
            <person name="Mondo S."/>
            <person name="Pangilinan J."/>
            <person name="Riley R."/>
            <person name="LaButti K."/>
            <person name="Andreopoulos B."/>
            <person name="Lipzen A."/>
            <person name="Chen C."/>
            <person name="Yanf M."/>
            <person name="Daum C."/>
            <person name="Ng V."/>
            <person name="Clum A."/>
            <person name="Steindorff A."/>
            <person name="Ohm R."/>
            <person name="Martin F."/>
            <person name="Silar P."/>
            <person name="Natvig D."/>
            <person name="Lalanne C."/>
            <person name="Gautier V."/>
            <person name="Ament-velasquez S.L."/>
            <person name="Kruys A."/>
            <person name="Hutchinson M.I."/>
            <person name="Powell A.J."/>
            <person name="Barry K."/>
            <person name="Miller A.N."/>
            <person name="Grigoriev I.V."/>
            <person name="Debuchy R."/>
            <person name="Gladieux P."/>
            <person name="Thoren M.H."/>
            <person name="Johannesson H."/>
        </authorList>
    </citation>
    <scope>NUCLEOTIDE SEQUENCE</scope>
    <source>
        <strain evidence="9">SMH3391-2</strain>
    </source>
</reference>
<dbReference type="EMBL" id="JAULSR010000001">
    <property type="protein sequence ID" value="KAK0635688.1"/>
    <property type="molecule type" value="Genomic_DNA"/>
</dbReference>
<dbReference type="PROSITE" id="PS50261">
    <property type="entry name" value="G_PROTEIN_RECEP_F2_4"/>
    <property type="match status" value="1"/>
</dbReference>
<dbReference type="GO" id="GO:0007166">
    <property type="term" value="P:cell surface receptor signaling pathway"/>
    <property type="evidence" value="ECO:0007669"/>
    <property type="project" value="InterPro"/>
</dbReference>
<keyword evidence="2 6" id="KW-0812">Transmembrane</keyword>
<feature type="region of interest" description="Disordered" evidence="5">
    <location>
        <begin position="406"/>
        <end position="468"/>
    </location>
</feature>
<feature type="transmembrane region" description="Helical" evidence="6">
    <location>
        <begin position="20"/>
        <end position="40"/>
    </location>
</feature>
<sequence>MNFPVDADEDVFTLIERTCSVFSLLGCVFIIGTFCFCKAFHKPINRLVFYASFGNLMTNVATLMARTFVSNAGSAGCQFQAFLIQMFMPADAFWTLAMAVNVYLTFYFKYDARRLRKMELPYLIACYGVPFIIAFSFIFISSPTKGHMYGNANLWCWVSHEWHIFRIATFYAPVWIVILITFFIYIRAGNEIYKKHKQLREFSYSFHEPEPLPAMDDAFSSRKTTEVRVTSEVVGKSDLDLSVLDGVSGPRHGSSSSAAPQTPNAAAYSVTISSSKQAAAAADALAAAGHDMESYGDTRATTAMATATTAPQPPRAAYEANSATWSYTKCSLLFFTAMLVTWLPSSANRVYSVVHTNKASMPLEYMSAFVLPLQGFWNAIIYIVTSWKACEMLYDDLANRFRQRRSGRNGGAKMKMNMMMSKSSSNSSGKTYETESMTELARSRPSTNGERSSLPREPPQVLKMKERV</sequence>
<feature type="transmembrane region" description="Helical" evidence="6">
    <location>
        <begin position="81"/>
        <end position="108"/>
    </location>
</feature>
<dbReference type="Gene3D" id="1.20.1070.10">
    <property type="entry name" value="Rhodopsin 7-helix transmembrane proteins"/>
    <property type="match status" value="1"/>
</dbReference>
<protein>
    <recommendedName>
        <fullName evidence="11">G-protein coupled receptors family 2 profile 2 domain-containing protein</fullName>
    </recommendedName>
</protein>
<dbReference type="SUPFAM" id="SSF81321">
    <property type="entry name" value="Family A G protein-coupled receptor-like"/>
    <property type="match status" value="1"/>
</dbReference>
<dbReference type="InterPro" id="IPR017981">
    <property type="entry name" value="GPCR_2-like_7TM"/>
</dbReference>
<accession>A0AA39XKG9</accession>
<keyword evidence="3 6" id="KW-1133">Transmembrane helix</keyword>
<dbReference type="AlphaFoldDB" id="A0AA39XKG9"/>
<feature type="domain" description="G-protein coupled receptors family 2 profile 2" evidence="7">
    <location>
        <begin position="9"/>
        <end position="186"/>
    </location>
</feature>
<comment type="caution">
    <text evidence="9">The sequence shown here is derived from an EMBL/GenBank/DDBJ whole genome shotgun (WGS) entry which is preliminary data.</text>
</comment>
<dbReference type="GO" id="GO:0004930">
    <property type="term" value="F:G protein-coupled receptor activity"/>
    <property type="evidence" value="ECO:0007669"/>
    <property type="project" value="TreeGrafter"/>
</dbReference>
<name>A0AA39XKG9_9PEZI</name>
<feature type="transmembrane region" description="Helical" evidence="6">
    <location>
        <begin position="120"/>
        <end position="142"/>
    </location>
</feature>
<gene>
    <name evidence="9" type="ORF">B0T17DRAFT_485101</name>
</gene>
<feature type="transmembrane region" description="Helical" evidence="6">
    <location>
        <begin position="365"/>
        <end position="384"/>
    </location>
</feature>
<evidence type="ECO:0000259" key="8">
    <source>
        <dbReference type="PROSITE" id="PS50262"/>
    </source>
</evidence>
<evidence type="ECO:0000256" key="4">
    <source>
        <dbReference type="ARBA" id="ARBA00023136"/>
    </source>
</evidence>
<organism evidence="9 10">
    <name type="scientific">Bombardia bombarda</name>
    <dbReference type="NCBI Taxonomy" id="252184"/>
    <lineage>
        <taxon>Eukaryota</taxon>
        <taxon>Fungi</taxon>
        <taxon>Dikarya</taxon>
        <taxon>Ascomycota</taxon>
        <taxon>Pezizomycotina</taxon>
        <taxon>Sordariomycetes</taxon>
        <taxon>Sordariomycetidae</taxon>
        <taxon>Sordariales</taxon>
        <taxon>Lasiosphaeriaceae</taxon>
        <taxon>Bombardia</taxon>
    </lineage>
</organism>
<evidence type="ECO:0000256" key="3">
    <source>
        <dbReference type="ARBA" id="ARBA00022989"/>
    </source>
</evidence>
<feature type="transmembrane region" description="Helical" evidence="6">
    <location>
        <begin position="325"/>
        <end position="345"/>
    </location>
</feature>
<evidence type="ECO:0000259" key="7">
    <source>
        <dbReference type="PROSITE" id="PS50261"/>
    </source>
</evidence>
<keyword evidence="10" id="KW-1185">Reference proteome</keyword>
<dbReference type="PANTHER" id="PTHR23112:SF22">
    <property type="entry name" value="G-PROTEIN COUPLED RECEPTOR"/>
    <property type="match status" value="1"/>
</dbReference>
<feature type="transmembrane region" description="Helical" evidence="6">
    <location>
        <begin position="47"/>
        <end position="69"/>
    </location>
</feature>
<evidence type="ECO:0000313" key="9">
    <source>
        <dbReference type="EMBL" id="KAK0635688.1"/>
    </source>
</evidence>
<dbReference type="GO" id="GO:0007189">
    <property type="term" value="P:adenylate cyclase-activating G protein-coupled receptor signaling pathway"/>
    <property type="evidence" value="ECO:0007669"/>
    <property type="project" value="TreeGrafter"/>
</dbReference>
<evidence type="ECO:0000256" key="2">
    <source>
        <dbReference type="ARBA" id="ARBA00022692"/>
    </source>
</evidence>
<evidence type="ECO:0000313" key="10">
    <source>
        <dbReference type="Proteomes" id="UP001174934"/>
    </source>
</evidence>
<dbReference type="PROSITE" id="PS50262">
    <property type="entry name" value="G_PROTEIN_RECEP_F1_2"/>
    <property type="match status" value="1"/>
</dbReference>
<evidence type="ECO:0000256" key="5">
    <source>
        <dbReference type="SAM" id="MobiDB-lite"/>
    </source>
</evidence>
<feature type="compositionally biased region" description="Low complexity" evidence="5">
    <location>
        <begin position="413"/>
        <end position="428"/>
    </location>
</feature>
<evidence type="ECO:0000256" key="1">
    <source>
        <dbReference type="ARBA" id="ARBA00004141"/>
    </source>
</evidence>
<dbReference type="PANTHER" id="PTHR23112">
    <property type="entry name" value="G PROTEIN-COUPLED RECEPTOR 157-RELATED"/>
    <property type="match status" value="1"/>
</dbReference>
<comment type="subcellular location">
    <subcellularLocation>
        <location evidence="1">Membrane</location>
        <topology evidence="1">Multi-pass membrane protein</topology>
    </subcellularLocation>
</comment>
<feature type="domain" description="G-protein coupled receptors family 1 profile" evidence="8">
    <location>
        <begin position="26"/>
        <end position="382"/>
    </location>
</feature>
<proteinExistence type="predicted"/>
<dbReference type="Proteomes" id="UP001174934">
    <property type="component" value="Unassembled WGS sequence"/>
</dbReference>
<dbReference type="InterPro" id="IPR017452">
    <property type="entry name" value="GPCR_Rhodpsn_7TM"/>
</dbReference>
<dbReference type="Pfam" id="PF05462">
    <property type="entry name" value="Dicty_CAR"/>
    <property type="match status" value="1"/>
</dbReference>
<dbReference type="GO" id="GO:0005886">
    <property type="term" value="C:plasma membrane"/>
    <property type="evidence" value="ECO:0007669"/>
    <property type="project" value="TreeGrafter"/>
</dbReference>
<keyword evidence="4 6" id="KW-0472">Membrane</keyword>